<dbReference type="GO" id="GO:0004336">
    <property type="term" value="F:galactosylceramidase activity"/>
    <property type="evidence" value="ECO:0007669"/>
    <property type="project" value="UniProtKB-EC"/>
</dbReference>
<evidence type="ECO:0000256" key="6">
    <source>
        <dbReference type="SAM" id="SignalP"/>
    </source>
</evidence>
<keyword evidence="3" id="KW-0746">Sphingolipid metabolism</keyword>
<keyword evidence="4" id="KW-0443">Lipid metabolism</keyword>
<dbReference type="Gene3D" id="2.60.120.1060">
    <property type="entry name" value="NPCBM/NEW2 domain"/>
    <property type="match status" value="1"/>
</dbReference>
<dbReference type="InterPro" id="IPR049162">
    <property type="entry name" value="GH59_C"/>
</dbReference>
<dbReference type="EMBL" id="FRBI01000034">
    <property type="protein sequence ID" value="SHN29761.1"/>
    <property type="molecule type" value="Genomic_DNA"/>
</dbReference>
<dbReference type="InterPro" id="IPR049161">
    <property type="entry name" value="GH59_cat"/>
</dbReference>
<feature type="chain" id="PRO_5009928838" description="galactosylceramidase" evidence="6">
    <location>
        <begin position="34"/>
        <end position="927"/>
    </location>
</feature>
<dbReference type="PANTHER" id="PTHR15172">
    <property type="entry name" value="GALACTOCEREBROSIDASE"/>
    <property type="match status" value="1"/>
</dbReference>
<feature type="signal peptide" evidence="6">
    <location>
        <begin position="1"/>
        <end position="33"/>
    </location>
</feature>
<accession>A0A1M7QG34</accession>
<dbReference type="EC" id="3.2.1.46" evidence="2"/>
<dbReference type="InterPro" id="IPR013785">
    <property type="entry name" value="Aldolase_TIM"/>
</dbReference>
<evidence type="ECO:0000256" key="1">
    <source>
        <dbReference type="ARBA" id="ARBA00005637"/>
    </source>
</evidence>
<dbReference type="AlphaFoldDB" id="A0A1M7QG34"/>
<dbReference type="GO" id="GO:0005764">
    <property type="term" value="C:lysosome"/>
    <property type="evidence" value="ECO:0007669"/>
    <property type="project" value="TreeGrafter"/>
</dbReference>
<dbReference type="InterPro" id="IPR017853">
    <property type="entry name" value="GH"/>
</dbReference>
<dbReference type="Gene3D" id="3.20.20.80">
    <property type="entry name" value="Glycosidases"/>
    <property type="match status" value="1"/>
</dbReference>
<keyword evidence="4" id="KW-0442">Lipid degradation</keyword>
<dbReference type="Pfam" id="PF02057">
    <property type="entry name" value="Glyco_hydro_59"/>
    <property type="match status" value="1"/>
</dbReference>
<evidence type="ECO:0000313" key="9">
    <source>
        <dbReference type="Proteomes" id="UP000184111"/>
    </source>
</evidence>
<evidence type="ECO:0000313" key="8">
    <source>
        <dbReference type="EMBL" id="SHN29761.1"/>
    </source>
</evidence>
<reference evidence="8 9" key="1">
    <citation type="submission" date="2016-11" db="EMBL/GenBank/DDBJ databases">
        <authorList>
            <person name="Jaros S."/>
            <person name="Januszkiewicz K."/>
            <person name="Wedrychowicz H."/>
        </authorList>
    </citation>
    <scope>NUCLEOTIDE SEQUENCE [LARGE SCALE GENOMIC DNA]</scope>
    <source>
        <strain evidence="8 9">CGMCC 4.2025</strain>
    </source>
</reference>
<sequence>MPRAVSRAHGLIPLWVLALLAALLAVSTTSAHAAPDDTTISVDGSKGGRTFDGIGAISGGGGNSRLLTDYPAAQQKQILDYMFKPGYGANLQLLKLEIGGDANSTDGSEPSIEHARGTVNCNAGYEFWLGEQAKARNPDIGLYGLAWAAPGWINGGFWSTDTIDYLISWLGCAKQHGLTISYLGGWNERGHDAGWYVQLRSALDKAGYSGVKLVADDSGWDVADDMAKDSAFDDAVSIIGAHYPCQGDGGPADNCSSTATAQNSGKPLWASENGSQDMNTGAPALIRSITRGYVDAKMTSYFNWPLIAAIYPNLPYNTVGLATANSPWSGNYSIGENTWATAHVTQFAQPGWKFVDSASGYLGGKESNGSYVTLKSPNGTDYSAVLETTSATEAQTAKFTVAGGLSTGAVHVWATAVTAPSPSTDFVHTQDVTPSDGAYSLVLKPGYIYTVTTTTGQGKGAATAPAAHPLALPYSDNFNKNAAGTEAKYVSDMQGSFEVQKCAAGRSGMCLQQMAAVKPIEWQDDSDAFTLVGDPTWTDYSIQSDVELAKPGTVELIGRAGTQNRPQSHQQGYYYQISDTGAWTLFKSDAGGNRTVLARSSTTVLGTGKWHKLGLSFSGPQITASVDGKAIGVVNDSTYTAGQGGLGLTSYATDQFDNLSFARAAGQAPSSTLAVTPSASTVQLGKTVTVTTTVSVPSTARTAEGVNITLTAPGFGFDPLPQVFGAIKPGHSAIATWELTAPTDKTAKTNLTATATLAQGGVAHWLRADSQISVVTPPPPTGVNDVGDLQFVSSTNGWGPVERDHSVGGSNPDDGTPLTVNGTVYPKGLGTNSVSDITIYLGGNCSTFTSTVGDDADAGGNGTMTFSVLGDGKTLAATGTVRGNDPAQQISADLTGVQMLDLVVGDAGDGNAYDHGDWATPRLTCTS</sequence>
<evidence type="ECO:0000256" key="3">
    <source>
        <dbReference type="ARBA" id="ARBA00022919"/>
    </source>
</evidence>
<keyword evidence="8" id="KW-0378">Hydrolase</keyword>
<organism evidence="8 9">
    <name type="scientific">Actinacidiphila paucisporea</name>
    <dbReference type="NCBI Taxonomy" id="310782"/>
    <lineage>
        <taxon>Bacteria</taxon>
        <taxon>Bacillati</taxon>
        <taxon>Actinomycetota</taxon>
        <taxon>Actinomycetes</taxon>
        <taxon>Kitasatosporales</taxon>
        <taxon>Streptomycetaceae</taxon>
        <taxon>Actinacidiphila</taxon>
    </lineage>
</organism>
<dbReference type="Pfam" id="PF08305">
    <property type="entry name" value="NPCBM"/>
    <property type="match status" value="1"/>
</dbReference>
<dbReference type="STRING" id="310782.SAMN05216499_13410"/>
<dbReference type="RefSeq" id="WP_159450321.1">
    <property type="nucleotide sequence ID" value="NZ_FRBI01000034.1"/>
</dbReference>
<proteinExistence type="inferred from homology"/>
<dbReference type="GO" id="GO:0006683">
    <property type="term" value="P:galactosylceramide catabolic process"/>
    <property type="evidence" value="ECO:0007669"/>
    <property type="project" value="InterPro"/>
</dbReference>
<dbReference type="InterPro" id="IPR038637">
    <property type="entry name" value="NPCBM_sf"/>
</dbReference>
<dbReference type="Gene3D" id="2.60.120.560">
    <property type="entry name" value="Exo-inulinase, domain 1"/>
    <property type="match status" value="1"/>
</dbReference>
<dbReference type="InterPro" id="IPR001286">
    <property type="entry name" value="Glyco_hydro_59"/>
</dbReference>
<dbReference type="GO" id="GO:0016020">
    <property type="term" value="C:membrane"/>
    <property type="evidence" value="ECO:0007669"/>
    <property type="project" value="GOC"/>
</dbReference>
<comment type="similarity">
    <text evidence="1">Belongs to the glycosyl hydrolase 59 family.</text>
</comment>
<keyword evidence="9" id="KW-1185">Reference proteome</keyword>
<dbReference type="OrthoDB" id="9806701at2"/>
<dbReference type="Proteomes" id="UP000184111">
    <property type="component" value="Unassembled WGS sequence"/>
</dbReference>
<evidence type="ECO:0000259" key="7">
    <source>
        <dbReference type="SMART" id="SM00776"/>
    </source>
</evidence>
<dbReference type="SUPFAM" id="SSF51445">
    <property type="entry name" value="(Trans)glycosidases"/>
    <property type="match status" value="1"/>
</dbReference>
<gene>
    <name evidence="8" type="ORF">SAMN05216499_13410</name>
</gene>
<protein>
    <recommendedName>
        <fullName evidence="2">galactosylceramidase</fullName>
        <ecNumber evidence="2">3.2.1.46</ecNumber>
    </recommendedName>
    <alternativeName>
        <fullName evidence="5">Galactosylceramidase</fullName>
    </alternativeName>
</protein>
<evidence type="ECO:0000256" key="5">
    <source>
        <dbReference type="ARBA" id="ARBA00033098"/>
    </source>
</evidence>
<evidence type="ECO:0000256" key="4">
    <source>
        <dbReference type="ARBA" id="ARBA00022963"/>
    </source>
</evidence>
<dbReference type="Pfam" id="PF21708">
    <property type="entry name" value="Glyco_hydro_59_C"/>
    <property type="match status" value="1"/>
</dbReference>
<dbReference type="InterPro" id="IPR013222">
    <property type="entry name" value="Glyco_hyd_98_carb-bd"/>
</dbReference>
<dbReference type="PANTHER" id="PTHR15172:SF1">
    <property type="entry name" value="GALACTOCEREBROSIDASE"/>
    <property type="match status" value="1"/>
</dbReference>
<name>A0A1M7QG34_9ACTN</name>
<dbReference type="SUPFAM" id="SSF49785">
    <property type="entry name" value="Galactose-binding domain-like"/>
    <property type="match status" value="1"/>
</dbReference>
<dbReference type="Gene3D" id="3.20.20.70">
    <property type="entry name" value="Aldolase class I"/>
    <property type="match status" value="1"/>
</dbReference>
<keyword evidence="6" id="KW-0732">Signal</keyword>
<dbReference type="InterPro" id="IPR008979">
    <property type="entry name" value="Galactose-bd-like_sf"/>
</dbReference>
<feature type="domain" description="Glycosyl hydrolase family 98 putative carbohydrate-binding module" evidence="7">
    <location>
        <begin position="780"/>
        <end position="925"/>
    </location>
</feature>
<evidence type="ECO:0000256" key="2">
    <source>
        <dbReference type="ARBA" id="ARBA00012657"/>
    </source>
</evidence>
<dbReference type="SMART" id="SM00776">
    <property type="entry name" value="NPCBM"/>
    <property type="match status" value="1"/>
</dbReference>